<dbReference type="Gene3D" id="2.40.70.10">
    <property type="entry name" value="Acid Proteases"/>
    <property type="match status" value="1"/>
</dbReference>
<name>K3WZI2_GLOUD</name>
<keyword evidence="2" id="KW-1185">Reference proteome</keyword>
<evidence type="ECO:0000313" key="2">
    <source>
        <dbReference type="Proteomes" id="UP000019132"/>
    </source>
</evidence>
<protein>
    <recommendedName>
        <fullName evidence="3">Peptidase A2 domain-containing protein</fullName>
    </recommendedName>
</protein>
<reference evidence="2" key="2">
    <citation type="submission" date="2010-04" db="EMBL/GenBank/DDBJ databases">
        <authorList>
            <person name="Buell R."/>
            <person name="Hamilton J."/>
            <person name="Hostetler J."/>
        </authorList>
    </citation>
    <scope>NUCLEOTIDE SEQUENCE [LARGE SCALE GENOMIC DNA]</scope>
    <source>
        <strain evidence="2">DAOM:BR144</strain>
    </source>
</reference>
<dbReference type="HOGENOM" id="CLU_000384_32_4_1"/>
<reference evidence="1" key="3">
    <citation type="submission" date="2015-02" db="UniProtKB">
        <authorList>
            <consortium name="EnsemblProtists"/>
        </authorList>
    </citation>
    <scope>IDENTIFICATION</scope>
    <source>
        <strain evidence="1">DAOM BR144</strain>
    </source>
</reference>
<accession>K3WZI2</accession>
<dbReference type="EMBL" id="GL376602">
    <property type="status" value="NOT_ANNOTATED_CDS"/>
    <property type="molecule type" value="Genomic_DNA"/>
</dbReference>
<proteinExistence type="predicted"/>
<dbReference type="EnsemblProtists" id="PYU1_T010381">
    <property type="protein sequence ID" value="PYU1_T010381"/>
    <property type="gene ID" value="PYU1_G010360"/>
</dbReference>
<reference evidence="2" key="1">
    <citation type="journal article" date="2010" name="Genome Biol.">
        <title>Genome sequence of the necrotrophic plant pathogen Pythium ultimum reveals original pathogenicity mechanisms and effector repertoire.</title>
        <authorList>
            <person name="Levesque C.A."/>
            <person name="Brouwer H."/>
            <person name="Cano L."/>
            <person name="Hamilton J.P."/>
            <person name="Holt C."/>
            <person name="Huitema E."/>
            <person name="Raffaele S."/>
            <person name="Robideau G.P."/>
            <person name="Thines M."/>
            <person name="Win J."/>
            <person name="Zerillo M.M."/>
            <person name="Beakes G.W."/>
            <person name="Boore J.L."/>
            <person name="Busam D."/>
            <person name="Dumas B."/>
            <person name="Ferriera S."/>
            <person name="Fuerstenberg S.I."/>
            <person name="Gachon C.M."/>
            <person name="Gaulin E."/>
            <person name="Govers F."/>
            <person name="Grenville-Briggs L."/>
            <person name="Horner N."/>
            <person name="Hostetler J."/>
            <person name="Jiang R.H."/>
            <person name="Johnson J."/>
            <person name="Krajaejun T."/>
            <person name="Lin H."/>
            <person name="Meijer H.J."/>
            <person name="Moore B."/>
            <person name="Morris P."/>
            <person name="Phuntmart V."/>
            <person name="Puiu D."/>
            <person name="Shetty J."/>
            <person name="Stajich J.E."/>
            <person name="Tripathy S."/>
            <person name="Wawra S."/>
            <person name="van West P."/>
            <person name="Whitty B.R."/>
            <person name="Coutinho P.M."/>
            <person name="Henrissat B."/>
            <person name="Martin F."/>
            <person name="Thomas P.D."/>
            <person name="Tyler B.M."/>
            <person name="De Vries R.P."/>
            <person name="Kamoun S."/>
            <person name="Yandell M."/>
            <person name="Tisserat N."/>
            <person name="Buell C.R."/>
        </authorList>
    </citation>
    <scope>NUCLEOTIDE SEQUENCE</scope>
    <source>
        <strain evidence="2">DAOM:BR144</strain>
    </source>
</reference>
<dbReference type="InParanoid" id="K3WZI2"/>
<evidence type="ECO:0008006" key="3">
    <source>
        <dbReference type="Google" id="ProtNLM"/>
    </source>
</evidence>
<organism evidence="1 2">
    <name type="scientific">Globisporangium ultimum (strain ATCC 200006 / CBS 805.95 / DAOM BR144)</name>
    <name type="common">Pythium ultimum</name>
    <dbReference type="NCBI Taxonomy" id="431595"/>
    <lineage>
        <taxon>Eukaryota</taxon>
        <taxon>Sar</taxon>
        <taxon>Stramenopiles</taxon>
        <taxon>Oomycota</taxon>
        <taxon>Peronosporomycetes</taxon>
        <taxon>Pythiales</taxon>
        <taxon>Pythiaceae</taxon>
        <taxon>Globisporangium</taxon>
    </lineage>
</organism>
<dbReference type="InterPro" id="IPR021109">
    <property type="entry name" value="Peptidase_aspartic_dom_sf"/>
</dbReference>
<sequence length="82" mass="9778">MPKRVLRMAIECDDFRGEDEFIALDLDDKFDLILGMPWLRRYQPSIDWKKKKISVDKQVDEDLGCVRVDQRRKIVAKVKLQL</sequence>
<dbReference type="AlphaFoldDB" id="K3WZI2"/>
<dbReference type="Proteomes" id="UP000019132">
    <property type="component" value="Unassembled WGS sequence"/>
</dbReference>
<dbReference type="VEuPathDB" id="FungiDB:PYU1_G010360"/>
<dbReference type="Pfam" id="PF08284">
    <property type="entry name" value="RVP_2"/>
    <property type="match status" value="1"/>
</dbReference>
<evidence type="ECO:0000313" key="1">
    <source>
        <dbReference type="EnsemblProtists" id="PYU1_T010381"/>
    </source>
</evidence>